<reference evidence="1" key="1">
    <citation type="submission" date="2023-06" db="EMBL/GenBank/DDBJ databases">
        <authorList>
            <consortium name="Lawrence Berkeley National Laboratory"/>
            <person name="Ahrendt S."/>
            <person name="Sahu N."/>
            <person name="Indic B."/>
            <person name="Wong-Bajracharya J."/>
            <person name="Merenyi Z."/>
            <person name="Ke H.-M."/>
            <person name="Monk M."/>
            <person name="Kocsube S."/>
            <person name="Drula E."/>
            <person name="Lipzen A."/>
            <person name="Balint B."/>
            <person name="Henrissat B."/>
            <person name="Andreopoulos B."/>
            <person name="Martin F.M."/>
            <person name="Harder C.B."/>
            <person name="Rigling D."/>
            <person name="Ford K.L."/>
            <person name="Foster G.D."/>
            <person name="Pangilinan J."/>
            <person name="Papanicolaou A."/>
            <person name="Barry K."/>
            <person name="LaButti K."/>
            <person name="Viragh M."/>
            <person name="Koriabine M."/>
            <person name="Yan M."/>
            <person name="Riley R."/>
            <person name="Champramary S."/>
            <person name="Plett K.L."/>
            <person name="Tsai I.J."/>
            <person name="Slot J."/>
            <person name="Sipos G."/>
            <person name="Plett J."/>
            <person name="Nagy L.G."/>
            <person name="Grigoriev I.V."/>
        </authorList>
    </citation>
    <scope>NUCLEOTIDE SEQUENCE</scope>
    <source>
        <strain evidence="1">CCBAS 213</strain>
    </source>
</reference>
<dbReference type="EMBL" id="JAUEPS010000012">
    <property type="protein sequence ID" value="KAK0460730.1"/>
    <property type="molecule type" value="Genomic_DNA"/>
</dbReference>
<proteinExistence type="predicted"/>
<name>A0AA39N809_ARMTA</name>
<keyword evidence="2" id="KW-1185">Reference proteome</keyword>
<accession>A0AA39N809</accession>
<comment type="caution">
    <text evidence="1">The sequence shown here is derived from an EMBL/GenBank/DDBJ whole genome shotgun (WGS) entry which is preliminary data.</text>
</comment>
<evidence type="ECO:0000313" key="2">
    <source>
        <dbReference type="Proteomes" id="UP001175211"/>
    </source>
</evidence>
<evidence type="ECO:0000313" key="1">
    <source>
        <dbReference type="EMBL" id="KAK0460730.1"/>
    </source>
</evidence>
<dbReference type="Proteomes" id="UP001175211">
    <property type="component" value="Unassembled WGS sequence"/>
</dbReference>
<protein>
    <submittedName>
        <fullName evidence="1">Uncharacterized protein</fullName>
    </submittedName>
</protein>
<sequence length="209" mass="23952">MLHNAPSGDDYEEPRCTACVDLWVLVTATCRLLLMLTSRSRKDLRQIRNFATTKLTHKNPVPEENIDIAVRGRVTISIHNIYIPVKMFFETLARKQSRRIFSIFQASSGSPAKLNWRRICGVACTRNARYETRGVETMTCIIWVVAKDTLNVHGMLPSSPCGKIIRRYPFHSIRIETRSGFLFGANSKEESLCMRTTLYIRASREAFSY</sequence>
<organism evidence="1 2">
    <name type="scientific">Armillaria tabescens</name>
    <name type="common">Ringless honey mushroom</name>
    <name type="synonym">Agaricus tabescens</name>
    <dbReference type="NCBI Taxonomy" id="1929756"/>
    <lineage>
        <taxon>Eukaryota</taxon>
        <taxon>Fungi</taxon>
        <taxon>Dikarya</taxon>
        <taxon>Basidiomycota</taxon>
        <taxon>Agaricomycotina</taxon>
        <taxon>Agaricomycetes</taxon>
        <taxon>Agaricomycetidae</taxon>
        <taxon>Agaricales</taxon>
        <taxon>Marasmiineae</taxon>
        <taxon>Physalacriaceae</taxon>
        <taxon>Desarmillaria</taxon>
    </lineage>
</organism>
<dbReference type="GeneID" id="85364855"/>
<gene>
    <name evidence="1" type="ORF">EV420DRAFT_229040</name>
</gene>
<dbReference type="RefSeq" id="XP_060332769.1">
    <property type="nucleotide sequence ID" value="XM_060481307.1"/>
</dbReference>
<dbReference type="AlphaFoldDB" id="A0AA39N809"/>